<evidence type="ECO:0000256" key="3">
    <source>
        <dbReference type="ARBA" id="ARBA00001522"/>
    </source>
</evidence>
<evidence type="ECO:0000256" key="12">
    <source>
        <dbReference type="ARBA" id="ARBA00022741"/>
    </source>
</evidence>
<evidence type="ECO:0000256" key="17">
    <source>
        <dbReference type="ARBA" id="ARBA00030571"/>
    </source>
</evidence>
<dbReference type="CDD" id="cd00544">
    <property type="entry name" value="CobU"/>
    <property type="match status" value="1"/>
</dbReference>
<keyword evidence="20" id="KW-0548">Nucleotidyltransferase</keyword>
<keyword evidence="13 20" id="KW-0418">Kinase</keyword>
<keyword evidence="12 19" id="KW-0547">Nucleotide-binding</keyword>
<comment type="function">
    <text evidence="4">Catalyzes ATP-dependent phosphorylation of adenosylcobinamide and addition of GMP to adenosylcobinamide phosphate.</text>
</comment>
<protein>
    <recommendedName>
        <fullName evidence="16">Adenosylcobinamide kinase</fullName>
        <ecNumber evidence="8">2.7.1.156</ecNumber>
        <ecNumber evidence="9">2.7.7.62</ecNumber>
    </recommendedName>
    <alternativeName>
        <fullName evidence="17">Adenosylcobinamide-phosphate guanylyltransferase</fullName>
    </alternativeName>
</protein>
<keyword evidence="11 20" id="KW-0808">Transferase</keyword>
<evidence type="ECO:0000256" key="15">
    <source>
        <dbReference type="ARBA" id="ARBA00023134"/>
    </source>
</evidence>
<evidence type="ECO:0000256" key="16">
    <source>
        <dbReference type="ARBA" id="ARBA00029570"/>
    </source>
</evidence>
<feature type="binding site" evidence="19">
    <location>
        <position position="63"/>
    </location>
    <ligand>
        <name>GTP</name>
        <dbReference type="ChEBI" id="CHEBI:37565"/>
    </ligand>
</feature>
<dbReference type="GO" id="GO:0008820">
    <property type="term" value="F:cobinamide phosphate guanylyltransferase activity"/>
    <property type="evidence" value="ECO:0007669"/>
    <property type="project" value="UniProtKB-EC"/>
</dbReference>
<evidence type="ECO:0000256" key="10">
    <source>
        <dbReference type="ARBA" id="ARBA00022573"/>
    </source>
</evidence>
<evidence type="ECO:0000256" key="5">
    <source>
        <dbReference type="ARBA" id="ARBA00004692"/>
    </source>
</evidence>
<gene>
    <name evidence="20" type="primary">cobU</name>
    <name evidence="20" type="ORF">H8718_15315</name>
</gene>
<evidence type="ECO:0000256" key="11">
    <source>
        <dbReference type="ARBA" id="ARBA00022679"/>
    </source>
</evidence>
<evidence type="ECO:0000256" key="8">
    <source>
        <dbReference type="ARBA" id="ARBA00012016"/>
    </source>
</evidence>
<organism evidence="20 21">
    <name type="scientific">Zhenhengia yiwuensis</name>
    <dbReference type="NCBI Taxonomy" id="2763666"/>
    <lineage>
        <taxon>Bacteria</taxon>
        <taxon>Bacillati</taxon>
        <taxon>Bacillota</taxon>
        <taxon>Clostridia</taxon>
        <taxon>Lachnospirales</taxon>
        <taxon>Lachnospiraceae</taxon>
        <taxon>Zhenhengia</taxon>
    </lineage>
</organism>
<evidence type="ECO:0000256" key="2">
    <source>
        <dbReference type="ARBA" id="ARBA00000711"/>
    </source>
</evidence>
<dbReference type="PIRSF" id="PIRSF006135">
    <property type="entry name" value="CobU"/>
    <property type="match status" value="1"/>
</dbReference>
<comment type="caution">
    <text evidence="20">The sequence shown here is derived from an EMBL/GenBank/DDBJ whole genome shotgun (WGS) entry which is preliminary data.</text>
</comment>
<evidence type="ECO:0000313" key="20">
    <source>
        <dbReference type="EMBL" id="MBC8580887.1"/>
    </source>
</evidence>
<dbReference type="PANTHER" id="PTHR34848:SF1">
    <property type="entry name" value="BIFUNCTIONAL ADENOSYLCOBALAMIN BIOSYNTHESIS PROTEIN COBU"/>
    <property type="match status" value="1"/>
</dbReference>
<evidence type="ECO:0000256" key="14">
    <source>
        <dbReference type="ARBA" id="ARBA00022840"/>
    </source>
</evidence>
<evidence type="ECO:0000256" key="13">
    <source>
        <dbReference type="ARBA" id="ARBA00022777"/>
    </source>
</evidence>
<dbReference type="Gene3D" id="3.40.50.300">
    <property type="entry name" value="P-loop containing nucleotide triphosphate hydrolases"/>
    <property type="match status" value="1"/>
</dbReference>
<dbReference type="PANTHER" id="PTHR34848">
    <property type="match status" value="1"/>
</dbReference>
<dbReference type="Proteomes" id="UP000655830">
    <property type="component" value="Unassembled WGS sequence"/>
</dbReference>
<dbReference type="GO" id="GO:0043752">
    <property type="term" value="F:adenosylcobinamide kinase activity"/>
    <property type="evidence" value="ECO:0007669"/>
    <property type="project" value="UniProtKB-EC"/>
</dbReference>
<comment type="similarity">
    <text evidence="7">Belongs to the CobU/CobP family.</text>
</comment>
<keyword evidence="21" id="KW-1185">Reference proteome</keyword>
<dbReference type="EC" id="2.7.7.62" evidence="9"/>
<dbReference type="EMBL" id="JACRSY010000030">
    <property type="protein sequence ID" value="MBC8580887.1"/>
    <property type="molecule type" value="Genomic_DNA"/>
</dbReference>
<evidence type="ECO:0000256" key="9">
    <source>
        <dbReference type="ARBA" id="ARBA00012523"/>
    </source>
</evidence>
<reference evidence="20" key="1">
    <citation type="submission" date="2020-08" db="EMBL/GenBank/DDBJ databases">
        <title>Genome public.</title>
        <authorList>
            <person name="Liu C."/>
            <person name="Sun Q."/>
        </authorList>
    </citation>
    <scope>NUCLEOTIDE SEQUENCE</scope>
    <source>
        <strain evidence="20">NSJ-12</strain>
    </source>
</reference>
<evidence type="ECO:0000256" key="6">
    <source>
        <dbReference type="ARBA" id="ARBA00005159"/>
    </source>
</evidence>
<dbReference type="AlphaFoldDB" id="A0A926EM82"/>
<dbReference type="GO" id="GO:0005525">
    <property type="term" value="F:GTP binding"/>
    <property type="evidence" value="ECO:0007669"/>
    <property type="project" value="UniProtKB-KW"/>
</dbReference>
<name>A0A926EM82_9FIRM</name>
<keyword evidence="14" id="KW-0067">ATP-binding</keyword>
<feature type="active site" description="GMP-histidine intermediate" evidence="18">
    <location>
        <position position="51"/>
    </location>
</feature>
<comment type="pathway">
    <text evidence="5">Cofactor biosynthesis; adenosylcobalamin biosynthesis; adenosylcobalamin from cob(II)yrinate a,c-diamide: step 6/7.</text>
</comment>
<keyword evidence="15 19" id="KW-0342">GTP-binding</keyword>
<feature type="binding site" evidence="19">
    <location>
        <begin position="35"/>
        <end position="37"/>
    </location>
    <ligand>
        <name>GTP</name>
        <dbReference type="ChEBI" id="CHEBI:37565"/>
    </ligand>
</feature>
<evidence type="ECO:0000313" key="21">
    <source>
        <dbReference type="Proteomes" id="UP000655830"/>
    </source>
</evidence>
<dbReference type="SUPFAM" id="SSF52540">
    <property type="entry name" value="P-loop containing nucleoside triphosphate hydrolases"/>
    <property type="match status" value="1"/>
</dbReference>
<evidence type="ECO:0000256" key="19">
    <source>
        <dbReference type="PIRSR" id="PIRSR006135-2"/>
    </source>
</evidence>
<feature type="binding site" evidence="19">
    <location>
        <position position="86"/>
    </location>
    <ligand>
        <name>GTP</name>
        <dbReference type="ChEBI" id="CHEBI:37565"/>
    </ligand>
</feature>
<evidence type="ECO:0000256" key="7">
    <source>
        <dbReference type="ARBA" id="ARBA00007490"/>
    </source>
</evidence>
<keyword evidence="10" id="KW-0169">Cobalamin biosynthesis</keyword>
<accession>A0A926EM82</accession>
<comment type="catalytic activity">
    <reaction evidence="2">
        <text>adenosylcob(III)inamide phosphate + GTP + H(+) = adenosylcob(III)inamide-GDP + diphosphate</text>
        <dbReference type="Rhea" id="RHEA:22712"/>
        <dbReference type="ChEBI" id="CHEBI:15378"/>
        <dbReference type="ChEBI" id="CHEBI:33019"/>
        <dbReference type="ChEBI" id="CHEBI:37565"/>
        <dbReference type="ChEBI" id="CHEBI:58502"/>
        <dbReference type="ChEBI" id="CHEBI:60487"/>
        <dbReference type="EC" id="2.7.7.62"/>
    </reaction>
</comment>
<dbReference type="NCBIfam" id="NF004469">
    <property type="entry name" value="PRK05800.1"/>
    <property type="match status" value="1"/>
</dbReference>
<dbReference type="GO" id="GO:0005524">
    <property type="term" value="F:ATP binding"/>
    <property type="evidence" value="ECO:0007669"/>
    <property type="project" value="UniProtKB-KW"/>
</dbReference>
<dbReference type="EC" id="2.7.1.156" evidence="8"/>
<dbReference type="Pfam" id="PF02283">
    <property type="entry name" value="CobU"/>
    <property type="match status" value="1"/>
</dbReference>
<comment type="catalytic activity">
    <reaction evidence="1">
        <text>adenosylcob(III)inamide + ATP = adenosylcob(III)inamide phosphate + ADP + H(+)</text>
        <dbReference type="Rhea" id="RHEA:15769"/>
        <dbReference type="ChEBI" id="CHEBI:2480"/>
        <dbReference type="ChEBI" id="CHEBI:15378"/>
        <dbReference type="ChEBI" id="CHEBI:30616"/>
        <dbReference type="ChEBI" id="CHEBI:58502"/>
        <dbReference type="ChEBI" id="CHEBI:456216"/>
        <dbReference type="EC" id="2.7.1.156"/>
    </reaction>
</comment>
<evidence type="ECO:0000256" key="18">
    <source>
        <dbReference type="PIRSR" id="PIRSR006135-1"/>
    </source>
</evidence>
<comment type="pathway">
    <text evidence="6">Cofactor biosynthesis; adenosylcobalamin biosynthesis; adenosylcobalamin from cob(II)yrinate a,c-diamide: step 5/7.</text>
</comment>
<sequence length="187" mass="21355">MLFILGGARSGKSTYAEQKAHELSDKMSAHVLYIATAIAFDEDMKDRIKKHQAARPNHWHTIEQFKDFNLLEVKEDFKQSSIILLDCMTLMVTNLLLQYEVDFDHVKRTVIDEIEQDILKEVEDLLSICKQHGKELIIVSNEVGLGVVPAYRLGNIFRDIAGRINQRLAKEADEVFFLASGLPLKLK</sequence>
<dbReference type="InterPro" id="IPR003203">
    <property type="entry name" value="CobU/CobP"/>
</dbReference>
<feature type="binding site" evidence="19">
    <location>
        <begin position="6"/>
        <end position="13"/>
    </location>
    <ligand>
        <name>GTP</name>
        <dbReference type="ChEBI" id="CHEBI:37565"/>
    </ligand>
</feature>
<dbReference type="InterPro" id="IPR027417">
    <property type="entry name" value="P-loop_NTPase"/>
</dbReference>
<dbReference type="GO" id="GO:0009236">
    <property type="term" value="P:cobalamin biosynthetic process"/>
    <property type="evidence" value="ECO:0007669"/>
    <property type="project" value="UniProtKB-KW"/>
</dbReference>
<proteinExistence type="inferred from homology"/>
<dbReference type="RefSeq" id="WP_249333579.1">
    <property type="nucleotide sequence ID" value="NZ_JACRSY010000030.1"/>
</dbReference>
<evidence type="ECO:0000256" key="1">
    <source>
        <dbReference type="ARBA" id="ARBA00000312"/>
    </source>
</evidence>
<comment type="catalytic activity">
    <reaction evidence="3">
        <text>adenosylcob(III)inamide + GTP = adenosylcob(III)inamide phosphate + GDP + H(+)</text>
        <dbReference type="Rhea" id="RHEA:15765"/>
        <dbReference type="ChEBI" id="CHEBI:2480"/>
        <dbReference type="ChEBI" id="CHEBI:15378"/>
        <dbReference type="ChEBI" id="CHEBI:37565"/>
        <dbReference type="ChEBI" id="CHEBI:58189"/>
        <dbReference type="ChEBI" id="CHEBI:58502"/>
        <dbReference type="EC" id="2.7.1.156"/>
    </reaction>
</comment>
<evidence type="ECO:0000256" key="4">
    <source>
        <dbReference type="ARBA" id="ARBA00003889"/>
    </source>
</evidence>